<keyword evidence="5" id="KW-0418">Kinase</keyword>
<keyword evidence="15" id="KW-1185">Reference proteome</keyword>
<dbReference type="PROSITE" id="PS00107">
    <property type="entry name" value="PROTEIN_KINASE_ATP"/>
    <property type="match status" value="1"/>
</dbReference>
<feature type="domain" description="AGC-kinase C-terminal" evidence="13">
    <location>
        <begin position="363"/>
        <end position="396"/>
    </location>
</feature>
<protein>
    <recommendedName>
        <fullName evidence="1">non-specific serine/threonine protein kinase</fullName>
        <ecNumber evidence="1">2.7.11.1</ecNumber>
    </recommendedName>
</protein>
<comment type="catalytic activity">
    <reaction evidence="7">
        <text>L-threonyl-[protein] + ATP = O-phospho-L-threonyl-[protein] + ADP + H(+)</text>
        <dbReference type="Rhea" id="RHEA:46608"/>
        <dbReference type="Rhea" id="RHEA-COMP:11060"/>
        <dbReference type="Rhea" id="RHEA-COMP:11605"/>
        <dbReference type="ChEBI" id="CHEBI:15378"/>
        <dbReference type="ChEBI" id="CHEBI:30013"/>
        <dbReference type="ChEBI" id="CHEBI:30616"/>
        <dbReference type="ChEBI" id="CHEBI:61977"/>
        <dbReference type="ChEBI" id="CHEBI:456216"/>
        <dbReference type="EC" id="2.7.11.1"/>
    </reaction>
</comment>
<keyword evidence="6 9" id="KW-0067">ATP-binding</keyword>
<organism evidence="14 15">
    <name type="scientific">Polysphondylium violaceum</name>
    <dbReference type="NCBI Taxonomy" id="133409"/>
    <lineage>
        <taxon>Eukaryota</taxon>
        <taxon>Amoebozoa</taxon>
        <taxon>Evosea</taxon>
        <taxon>Eumycetozoa</taxon>
        <taxon>Dictyostelia</taxon>
        <taxon>Dictyosteliales</taxon>
        <taxon>Dictyosteliaceae</taxon>
        <taxon>Polysphondylium</taxon>
    </lineage>
</organism>
<comment type="caution">
    <text evidence="14">The sequence shown here is derived from an EMBL/GenBank/DDBJ whole genome shotgun (WGS) entry which is preliminary data.</text>
</comment>
<evidence type="ECO:0000256" key="2">
    <source>
        <dbReference type="ARBA" id="ARBA00022527"/>
    </source>
</evidence>
<dbReference type="SUPFAM" id="SSF56112">
    <property type="entry name" value="Protein kinase-like (PK-like)"/>
    <property type="match status" value="1"/>
</dbReference>
<keyword evidence="3" id="KW-0808">Transferase</keyword>
<keyword evidence="4 9" id="KW-0547">Nucleotide-binding</keyword>
<evidence type="ECO:0000256" key="9">
    <source>
        <dbReference type="PROSITE-ProRule" id="PRU10141"/>
    </source>
</evidence>
<keyword evidence="2 10" id="KW-0723">Serine/threonine-protein kinase</keyword>
<dbReference type="PROSITE" id="PS00108">
    <property type="entry name" value="PROTEIN_KINASE_ST"/>
    <property type="match status" value="1"/>
</dbReference>
<dbReference type="InterPro" id="IPR000719">
    <property type="entry name" value="Prot_kinase_dom"/>
</dbReference>
<evidence type="ECO:0000256" key="8">
    <source>
        <dbReference type="ARBA" id="ARBA00048679"/>
    </source>
</evidence>
<accession>A0A8J4V0E3</accession>
<dbReference type="GO" id="GO:0004674">
    <property type="term" value="F:protein serine/threonine kinase activity"/>
    <property type="evidence" value="ECO:0007669"/>
    <property type="project" value="UniProtKB-KW"/>
</dbReference>
<dbReference type="OrthoDB" id="68483at2759"/>
<proteinExistence type="inferred from homology"/>
<dbReference type="Gene3D" id="1.10.510.10">
    <property type="entry name" value="Transferase(Phosphotransferase) domain 1"/>
    <property type="match status" value="2"/>
</dbReference>
<evidence type="ECO:0000256" key="4">
    <source>
        <dbReference type="ARBA" id="ARBA00022741"/>
    </source>
</evidence>
<dbReference type="Gene3D" id="3.30.200.20">
    <property type="entry name" value="Phosphorylase Kinase, domain 1"/>
    <property type="match status" value="2"/>
</dbReference>
<dbReference type="AlphaFoldDB" id="A0A8J4V0E3"/>
<evidence type="ECO:0000256" key="3">
    <source>
        <dbReference type="ARBA" id="ARBA00022679"/>
    </source>
</evidence>
<feature type="domain" description="Protein kinase" evidence="12">
    <location>
        <begin position="40"/>
        <end position="362"/>
    </location>
</feature>
<evidence type="ECO:0000256" key="5">
    <source>
        <dbReference type="ARBA" id="ARBA00022777"/>
    </source>
</evidence>
<dbReference type="InterPro" id="IPR050236">
    <property type="entry name" value="Ser_Thr_kinase_AGC"/>
</dbReference>
<dbReference type="Pfam" id="PF00069">
    <property type="entry name" value="Pkinase"/>
    <property type="match status" value="2"/>
</dbReference>
<dbReference type="EC" id="2.7.11.1" evidence="1"/>
<evidence type="ECO:0000256" key="6">
    <source>
        <dbReference type="ARBA" id="ARBA00022840"/>
    </source>
</evidence>
<evidence type="ECO:0000259" key="13">
    <source>
        <dbReference type="PROSITE" id="PS51285"/>
    </source>
</evidence>
<evidence type="ECO:0000259" key="12">
    <source>
        <dbReference type="PROSITE" id="PS50011"/>
    </source>
</evidence>
<reference evidence="14" key="1">
    <citation type="submission" date="2020-01" db="EMBL/GenBank/DDBJ databases">
        <title>Development of genomics and gene disruption for Polysphondylium violaceum indicates a role for the polyketide synthase stlB in stalk morphogenesis.</title>
        <authorList>
            <person name="Narita B."/>
            <person name="Kawabe Y."/>
            <person name="Kin K."/>
            <person name="Saito T."/>
            <person name="Gibbs R."/>
            <person name="Kuspa A."/>
            <person name="Muzny D."/>
            <person name="Queller D."/>
            <person name="Richards S."/>
            <person name="Strassman J."/>
            <person name="Sucgang R."/>
            <person name="Worley K."/>
            <person name="Schaap P."/>
        </authorList>
    </citation>
    <scope>NUCLEOTIDE SEQUENCE</scope>
    <source>
        <strain evidence="14">QSvi11</strain>
    </source>
</reference>
<evidence type="ECO:0000256" key="11">
    <source>
        <dbReference type="SAM" id="MobiDB-lite"/>
    </source>
</evidence>
<feature type="binding site" evidence="9">
    <location>
        <position position="70"/>
    </location>
    <ligand>
        <name>ATP</name>
        <dbReference type="ChEBI" id="CHEBI:30616"/>
    </ligand>
</feature>
<comment type="similarity">
    <text evidence="10">Belongs to the protein kinase superfamily.</text>
</comment>
<dbReference type="PANTHER" id="PTHR24356:SF302">
    <property type="entry name" value="SERINE_THREONINE-PROTEIN KINASE DDB_G0290859-RELATED"/>
    <property type="match status" value="1"/>
</dbReference>
<feature type="region of interest" description="Disordered" evidence="11">
    <location>
        <begin position="204"/>
        <end position="227"/>
    </location>
</feature>
<dbReference type="GO" id="GO:0035556">
    <property type="term" value="P:intracellular signal transduction"/>
    <property type="evidence" value="ECO:0007669"/>
    <property type="project" value="TreeGrafter"/>
</dbReference>
<sequence>MEPIFIPSNSNRLDIPIDPSEEEFNYSFTGFESKLNINSYETIATIGSGSYGEVCIVKDKKSTNEIYALKKVFYADVNDAELIKKRAIRERDAMIACNKNTNCRSPKLYCSFIDKDEGVFYFLMEFIGGGDLNSYCYRRIVEGKKFTMDEIKFYIAELVCILEAFHNLGFIHRDIKPENIMIDRDGHLILGDYGSSKQVHNVNHSGNSGASHSSSVPSAGTSGAGSANAHWLEQNNKPFGNTPPNFQSFLRNPNSSYTSYIGTPQYMAVEVVQGVVYSKLCDYWSLGAILFELITGQALFVESPDTTEQKIRENIGNWRGLLNTAISKNQPLSKVQESLIRELIAPERKRIDATGIKKHPFFEGIDWSAIQDRTAEPPFKPTLSHNGDYSYFQSSN</sequence>
<evidence type="ECO:0000256" key="10">
    <source>
        <dbReference type="RuleBase" id="RU000304"/>
    </source>
</evidence>
<dbReference type="InterPro" id="IPR011009">
    <property type="entry name" value="Kinase-like_dom_sf"/>
</dbReference>
<dbReference type="InterPro" id="IPR017441">
    <property type="entry name" value="Protein_kinase_ATP_BS"/>
</dbReference>
<dbReference type="EMBL" id="AJWJ01000152">
    <property type="protein sequence ID" value="KAF2074338.1"/>
    <property type="molecule type" value="Genomic_DNA"/>
</dbReference>
<dbReference type="SMART" id="SM00220">
    <property type="entry name" value="S_TKc"/>
    <property type="match status" value="1"/>
</dbReference>
<dbReference type="Proteomes" id="UP000695562">
    <property type="component" value="Unassembled WGS sequence"/>
</dbReference>
<dbReference type="InterPro" id="IPR008271">
    <property type="entry name" value="Ser/Thr_kinase_AS"/>
</dbReference>
<name>A0A8J4V0E3_9MYCE</name>
<evidence type="ECO:0000256" key="1">
    <source>
        <dbReference type="ARBA" id="ARBA00012513"/>
    </source>
</evidence>
<dbReference type="PANTHER" id="PTHR24356">
    <property type="entry name" value="SERINE/THREONINE-PROTEIN KINASE"/>
    <property type="match status" value="1"/>
</dbReference>
<evidence type="ECO:0000313" key="15">
    <source>
        <dbReference type="Proteomes" id="UP000695562"/>
    </source>
</evidence>
<evidence type="ECO:0000313" key="14">
    <source>
        <dbReference type="EMBL" id="KAF2074338.1"/>
    </source>
</evidence>
<dbReference type="PROSITE" id="PS51285">
    <property type="entry name" value="AGC_KINASE_CTER"/>
    <property type="match status" value="1"/>
</dbReference>
<dbReference type="InterPro" id="IPR000961">
    <property type="entry name" value="AGC-kinase_C"/>
</dbReference>
<dbReference type="GO" id="GO:0005524">
    <property type="term" value="F:ATP binding"/>
    <property type="evidence" value="ECO:0007669"/>
    <property type="project" value="UniProtKB-UniRule"/>
</dbReference>
<comment type="catalytic activity">
    <reaction evidence="8">
        <text>L-seryl-[protein] + ATP = O-phospho-L-seryl-[protein] + ADP + H(+)</text>
        <dbReference type="Rhea" id="RHEA:17989"/>
        <dbReference type="Rhea" id="RHEA-COMP:9863"/>
        <dbReference type="Rhea" id="RHEA-COMP:11604"/>
        <dbReference type="ChEBI" id="CHEBI:15378"/>
        <dbReference type="ChEBI" id="CHEBI:29999"/>
        <dbReference type="ChEBI" id="CHEBI:30616"/>
        <dbReference type="ChEBI" id="CHEBI:83421"/>
        <dbReference type="ChEBI" id="CHEBI:456216"/>
        <dbReference type="EC" id="2.7.11.1"/>
    </reaction>
</comment>
<evidence type="ECO:0000256" key="7">
    <source>
        <dbReference type="ARBA" id="ARBA00047899"/>
    </source>
</evidence>
<gene>
    <name evidence="14" type="ORF">CYY_004359</name>
</gene>
<dbReference type="PROSITE" id="PS50011">
    <property type="entry name" value="PROTEIN_KINASE_DOM"/>
    <property type="match status" value="1"/>
</dbReference>